<evidence type="ECO:0000313" key="6">
    <source>
        <dbReference type="Proteomes" id="UP000634206"/>
    </source>
</evidence>
<evidence type="ECO:0000259" key="4">
    <source>
        <dbReference type="PROSITE" id="PS52004"/>
    </source>
</evidence>
<name>A0AAE2V8W0_9BACT</name>
<organism evidence="5 6">
    <name type="scientific">Oceaniferula flava</name>
    <dbReference type="NCBI Taxonomy" id="2800421"/>
    <lineage>
        <taxon>Bacteria</taxon>
        <taxon>Pseudomonadati</taxon>
        <taxon>Verrucomicrobiota</taxon>
        <taxon>Verrucomicrobiia</taxon>
        <taxon>Verrucomicrobiales</taxon>
        <taxon>Verrucomicrobiaceae</taxon>
        <taxon>Oceaniferula</taxon>
    </lineage>
</organism>
<proteinExistence type="inferred from homology"/>
<dbReference type="SUPFAM" id="SSF53901">
    <property type="entry name" value="Thiolase-like"/>
    <property type="match status" value="2"/>
</dbReference>
<dbReference type="InterPro" id="IPR000794">
    <property type="entry name" value="Beta-ketoacyl_synthase"/>
</dbReference>
<dbReference type="InterPro" id="IPR014030">
    <property type="entry name" value="Ketoacyl_synth_N"/>
</dbReference>
<evidence type="ECO:0000256" key="1">
    <source>
        <dbReference type="ARBA" id="ARBA00008467"/>
    </source>
</evidence>
<dbReference type="Pfam" id="PF00109">
    <property type="entry name" value="ketoacyl-synt"/>
    <property type="match status" value="1"/>
</dbReference>
<dbReference type="Gene3D" id="3.40.47.10">
    <property type="match status" value="1"/>
</dbReference>
<sequence length="389" mass="40558">MHIAITGIGLTSGLGDGPDEHAAKIRAGECQLAPLSGLLGAESDYAELSASWIQRRDLLCSRKWAPASFLSLHVARQAIIDSGLTQDDLRDAAVIVGSSRGNIAGWVSPWPGRRPFGLMAASNSMHGELASAVSIEFGIRGPWQVISSGCAASLDALGMANMMLRQGMVKRAIVIGVELPLMDEVLDVYAQTGVLSSTAVNDPWSPETSGFFPGEAGAALVLESFSNIEEKPDAVSLTGYWCNSDADSPIGMPEDGAGLRELLTKAVADLENEPAITAVCPHASGTLLHGKAELSALHESLPAGDPVSLHPLKPFTGHTVGASGVLDVAILTDFLRKRELPPNLPNLTQPEGFNLSPNDLDPGGSTVLKIAVGMGGHNSAVSLRTPAQA</sequence>
<dbReference type="InterPro" id="IPR014031">
    <property type="entry name" value="Ketoacyl_synth_C"/>
</dbReference>
<dbReference type="InterPro" id="IPR016039">
    <property type="entry name" value="Thiolase-like"/>
</dbReference>
<dbReference type="PANTHER" id="PTHR11712">
    <property type="entry name" value="POLYKETIDE SYNTHASE-RELATED"/>
    <property type="match status" value="1"/>
</dbReference>
<dbReference type="AlphaFoldDB" id="A0AAE2V8W0"/>
<evidence type="ECO:0000256" key="3">
    <source>
        <dbReference type="RuleBase" id="RU003694"/>
    </source>
</evidence>
<comment type="caution">
    <text evidence="5">The sequence shown here is derived from an EMBL/GenBank/DDBJ whole genome shotgun (WGS) entry which is preliminary data.</text>
</comment>
<keyword evidence="6" id="KW-1185">Reference proteome</keyword>
<dbReference type="InterPro" id="IPR018201">
    <property type="entry name" value="Ketoacyl_synth_AS"/>
</dbReference>
<dbReference type="PANTHER" id="PTHR11712:SF336">
    <property type="entry name" value="3-OXOACYL-[ACYL-CARRIER-PROTEIN] SYNTHASE, MITOCHONDRIAL"/>
    <property type="match status" value="1"/>
</dbReference>
<accession>A0AAE2V8W0</accession>
<dbReference type="EMBL" id="JAENIG010000002">
    <property type="protein sequence ID" value="MBK1854158.1"/>
    <property type="molecule type" value="Genomic_DNA"/>
</dbReference>
<dbReference type="PROSITE" id="PS00606">
    <property type="entry name" value="KS3_1"/>
    <property type="match status" value="1"/>
</dbReference>
<comment type="similarity">
    <text evidence="1 3">Belongs to the thiolase-like superfamily. Beta-ketoacyl-ACP synthases family.</text>
</comment>
<reference evidence="5" key="1">
    <citation type="submission" date="2021-01" db="EMBL/GenBank/DDBJ databases">
        <title>Modified the classification status of verrucomicrobia.</title>
        <authorList>
            <person name="Feng X."/>
        </authorList>
    </citation>
    <scope>NUCLEOTIDE SEQUENCE</scope>
    <source>
        <strain evidence="5">5K15</strain>
    </source>
</reference>
<dbReference type="PROSITE" id="PS52004">
    <property type="entry name" value="KS3_2"/>
    <property type="match status" value="1"/>
</dbReference>
<dbReference type="InterPro" id="IPR020841">
    <property type="entry name" value="PKS_Beta-ketoAc_synthase_dom"/>
</dbReference>
<evidence type="ECO:0000256" key="2">
    <source>
        <dbReference type="ARBA" id="ARBA00022679"/>
    </source>
</evidence>
<protein>
    <recommendedName>
        <fullName evidence="4">Ketosynthase family 3 (KS3) domain-containing protein</fullName>
    </recommendedName>
</protein>
<evidence type="ECO:0000313" key="5">
    <source>
        <dbReference type="EMBL" id="MBK1854158.1"/>
    </source>
</evidence>
<keyword evidence="2 3" id="KW-0808">Transferase</keyword>
<gene>
    <name evidence="5" type="ORF">JIN83_04270</name>
</gene>
<dbReference type="Proteomes" id="UP000634206">
    <property type="component" value="Unassembled WGS sequence"/>
</dbReference>
<feature type="domain" description="Ketosynthase family 3 (KS3)" evidence="4">
    <location>
        <begin position="1"/>
        <end position="385"/>
    </location>
</feature>
<dbReference type="GO" id="GO:0006633">
    <property type="term" value="P:fatty acid biosynthetic process"/>
    <property type="evidence" value="ECO:0007669"/>
    <property type="project" value="InterPro"/>
</dbReference>
<dbReference type="Pfam" id="PF02801">
    <property type="entry name" value="Ketoacyl-synt_C"/>
    <property type="match status" value="1"/>
</dbReference>
<dbReference type="SMART" id="SM00825">
    <property type="entry name" value="PKS_KS"/>
    <property type="match status" value="1"/>
</dbReference>
<dbReference type="GO" id="GO:0004315">
    <property type="term" value="F:3-oxoacyl-[acyl-carrier-protein] synthase activity"/>
    <property type="evidence" value="ECO:0007669"/>
    <property type="project" value="InterPro"/>
</dbReference>
<dbReference type="RefSeq" id="WP_309488764.1">
    <property type="nucleotide sequence ID" value="NZ_JAENIG010000002.1"/>
</dbReference>